<dbReference type="InterPro" id="IPR025194">
    <property type="entry name" value="RodZ-like_C"/>
</dbReference>
<feature type="region of interest" description="Disordered" evidence="1">
    <location>
        <begin position="1"/>
        <end position="25"/>
    </location>
</feature>
<comment type="caution">
    <text evidence="3">The sequence shown here is derived from an EMBL/GenBank/DDBJ whole genome shotgun (WGS) entry which is preliminary data.</text>
</comment>
<dbReference type="Gene3D" id="1.10.260.40">
    <property type="entry name" value="lambda repressor-like DNA-binding domains"/>
    <property type="match status" value="1"/>
</dbReference>
<evidence type="ECO:0000313" key="3">
    <source>
        <dbReference type="EMBL" id="ROR51057.1"/>
    </source>
</evidence>
<dbReference type="Pfam" id="PF13464">
    <property type="entry name" value="RodZ_C"/>
    <property type="match status" value="1"/>
</dbReference>
<gene>
    <name evidence="3" type="ORF">EDC60_0820</name>
</gene>
<reference evidence="3 4" key="1">
    <citation type="submission" date="2018-11" db="EMBL/GenBank/DDBJ databases">
        <title>Genomic Encyclopedia of Type Strains, Phase IV (KMG-IV): sequencing the most valuable type-strain genomes for metagenomic binning, comparative biology and taxonomic classification.</title>
        <authorList>
            <person name="Goeker M."/>
        </authorList>
    </citation>
    <scope>NUCLEOTIDE SEQUENCE [LARGE SCALE GENOMIC DNA]</scope>
    <source>
        <strain evidence="3 4">DSM 15985</strain>
    </source>
</reference>
<dbReference type="EMBL" id="RJVL01000001">
    <property type="protein sequence ID" value="ROR51057.1"/>
    <property type="molecule type" value="Genomic_DNA"/>
</dbReference>
<accession>A0AAX1X046</accession>
<dbReference type="InterPro" id="IPR010982">
    <property type="entry name" value="Lambda_DNA-bd_dom_sf"/>
</dbReference>
<dbReference type="GO" id="GO:0003677">
    <property type="term" value="F:DNA binding"/>
    <property type="evidence" value="ECO:0007669"/>
    <property type="project" value="InterPro"/>
</dbReference>
<dbReference type="Pfam" id="PF13413">
    <property type="entry name" value="HTH_25"/>
    <property type="match status" value="1"/>
</dbReference>
<evidence type="ECO:0000256" key="1">
    <source>
        <dbReference type="SAM" id="MobiDB-lite"/>
    </source>
</evidence>
<feature type="compositionally biased region" description="Basic and acidic residues" evidence="1">
    <location>
        <begin position="11"/>
        <end position="20"/>
    </location>
</feature>
<evidence type="ECO:0000313" key="4">
    <source>
        <dbReference type="Proteomes" id="UP000271868"/>
    </source>
</evidence>
<name>A0AAX1X046_9BURK</name>
<dbReference type="PANTHER" id="PTHR34475">
    <property type="match status" value="1"/>
</dbReference>
<protein>
    <submittedName>
        <fullName evidence="3">Cytoskeleton protein RodZ</fullName>
    </submittedName>
</protein>
<sequence>MSEPMGAAGGGDHRMQDHGTEPAGGVTAGQLLRQLRESAGVHVDVLAGTLKVPANKLHALEADQYDAFPDAVFMRALASGVCRTLKADAAPVLALLPQSGPVQLVVDKGLNASFKDPGHRFIKGGTLERPKSRMMGVTVAALLAAAVAIAFLPKGNDSLPVASSPEAVTPPQRAPEATQLDPVTAAVPPTQESVASGGQATVRAEPSSAAVASAALAASAPAAAVEPAPSHGVSNEAGVDAKGTEASGVLVIRARGESWIQVRNAAGGVVLQKILAAGESVSAAGSPPWSVVIGKADATEVVVRGQPMDLNAIARENVARFEVK</sequence>
<organism evidence="3 4">
    <name type="scientific">Diaphorobacter nitroreducens</name>
    <dbReference type="NCBI Taxonomy" id="164759"/>
    <lineage>
        <taxon>Bacteria</taxon>
        <taxon>Pseudomonadati</taxon>
        <taxon>Pseudomonadota</taxon>
        <taxon>Betaproteobacteria</taxon>
        <taxon>Burkholderiales</taxon>
        <taxon>Comamonadaceae</taxon>
        <taxon>Diaphorobacter</taxon>
    </lineage>
</organism>
<evidence type="ECO:0000259" key="2">
    <source>
        <dbReference type="Pfam" id="PF13464"/>
    </source>
</evidence>
<dbReference type="AlphaFoldDB" id="A0AAX1X046"/>
<feature type="domain" description="Cytoskeleton protein RodZ-like C-terminal" evidence="2">
    <location>
        <begin position="251"/>
        <end position="322"/>
    </location>
</feature>
<dbReference type="Proteomes" id="UP000271868">
    <property type="component" value="Unassembled WGS sequence"/>
</dbReference>
<keyword evidence="4" id="KW-1185">Reference proteome</keyword>
<dbReference type="InterPro" id="IPR050400">
    <property type="entry name" value="Bact_Cytoskel_RodZ"/>
</dbReference>
<proteinExistence type="predicted"/>
<dbReference type="PANTHER" id="PTHR34475:SF1">
    <property type="entry name" value="CYTOSKELETON PROTEIN RODZ"/>
    <property type="match status" value="1"/>
</dbReference>
<dbReference type="RefSeq" id="WP_302078378.1">
    <property type="nucleotide sequence ID" value="NZ_RJVL01000001.1"/>
</dbReference>